<dbReference type="GO" id="GO:0005975">
    <property type="term" value="P:carbohydrate metabolic process"/>
    <property type="evidence" value="ECO:0007669"/>
    <property type="project" value="InterPro"/>
</dbReference>
<dbReference type="InterPro" id="IPR044791">
    <property type="entry name" value="Beta-glucanase/XTH"/>
</dbReference>
<feature type="active site" description="Proton donor" evidence="3">
    <location>
        <position position="108"/>
    </location>
</feature>
<feature type="domain" description="GH16" evidence="5">
    <location>
        <begin position="1"/>
        <end position="155"/>
    </location>
</feature>
<name>S8BZP6_9LAMI</name>
<evidence type="ECO:0000313" key="6">
    <source>
        <dbReference type="EMBL" id="EPS60075.1"/>
    </source>
</evidence>
<evidence type="ECO:0000259" key="5">
    <source>
        <dbReference type="PROSITE" id="PS51762"/>
    </source>
</evidence>
<dbReference type="Pfam" id="PF00722">
    <property type="entry name" value="Glyco_hydro_16"/>
    <property type="match status" value="1"/>
</dbReference>
<dbReference type="OrthoDB" id="2015456at2759"/>
<feature type="active site" description="Nucleophile" evidence="3">
    <location>
        <position position="104"/>
    </location>
</feature>
<evidence type="ECO:0000256" key="4">
    <source>
        <dbReference type="SAM" id="SignalP"/>
    </source>
</evidence>
<evidence type="ECO:0000256" key="1">
    <source>
        <dbReference type="ARBA" id="ARBA00022801"/>
    </source>
</evidence>
<proteinExistence type="predicted"/>
<comment type="caution">
    <text evidence="6">The sequence shown here is derived from an EMBL/GenBank/DDBJ whole genome shotgun (WGS) entry which is preliminary data.</text>
</comment>
<feature type="chain" id="PRO_5004549259" description="GH16 domain-containing protein" evidence="4">
    <location>
        <begin position="23"/>
        <end position="155"/>
    </location>
</feature>
<keyword evidence="7" id="KW-1185">Reference proteome</keyword>
<dbReference type="InterPro" id="IPR008264">
    <property type="entry name" value="Beta_glucanase"/>
</dbReference>
<dbReference type="PRINTS" id="PR00737">
    <property type="entry name" value="GLHYDRLASE16"/>
</dbReference>
<dbReference type="GO" id="GO:0004553">
    <property type="term" value="F:hydrolase activity, hydrolyzing O-glycosyl compounds"/>
    <property type="evidence" value="ECO:0007669"/>
    <property type="project" value="InterPro"/>
</dbReference>
<keyword evidence="4" id="KW-0732">Signal</keyword>
<feature type="signal peptide" evidence="4">
    <location>
        <begin position="1"/>
        <end position="22"/>
    </location>
</feature>
<dbReference type="InterPro" id="IPR000757">
    <property type="entry name" value="Beta-glucanase-like"/>
</dbReference>
<keyword evidence="2" id="KW-0326">Glycosidase</keyword>
<evidence type="ECO:0000256" key="3">
    <source>
        <dbReference type="PIRSR" id="PIRSR608264-1"/>
    </source>
</evidence>
<sequence length="155" mass="17616">MAFASKIFAVTLLALFNYGALADNFYTYYETLWGLSHITINPEGTEVDLLMDKSSGAGFRSKSHYGSGIFRVDMKLSERKTRGIVTSFYLTSAPDNQDPGNHFELDFEFLGTLGVVQTNVYDDDHGHREQSFKLPFDPAQDFHRYEILWNPSLIV</sequence>
<accession>S8BZP6</accession>
<dbReference type="Proteomes" id="UP000015453">
    <property type="component" value="Unassembled WGS sequence"/>
</dbReference>
<dbReference type="Gene3D" id="2.60.120.200">
    <property type="match status" value="1"/>
</dbReference>
<dbReference type="PANTHER" id="PTHR31062">
    <property type="entry name" value="XYLOGLUCAN ENDOTRANSGLUCOSYLASE/HYDROLASE PROTEIN 8-RELATED"/>
    <property type="match status" value="1"/>
</dbReference>
<keyword evidence="1" id="KW-0378">Hydrolase</keyword>
<dbReference type="EMBL" id="AUSU01007851">
    <property type="protein sequence ID" value="EPS60075.1"/>
    <property type="molecule type" value="Genomic_DNA"/>
</dbReference>
<dbReference type="PROSITE" id="PS51762">
    <property type="entry name" value="GH16_2"/>
    <property type="match status" value="1"/>
</dbReference>
<reference evidence="6 7" key="1">
    <citation type="journal article" date="2013" name="BMC Genomics">
        <title>The miniature genome of a carnivorous plant Genlisea aurea contains a low number of genes and short non-coding sequences.</title>
        <authorList>
            <person name="Leushkin E.V."/>
            <person name="Sutormin R.A."/>
            <person name="Nabieva E.R."/>
            <person name="Penin A.A."/>
            <person name="Kondrashov A.S."/>
            <person name="Logacheva M.D."/>
        </authorList>
    </citation>
    <scope>NUCLEOTIDE SEQUENCE [LARGE SCALE GENOMIC DNA]</scope>
</reference>
<evidence type="ECO:0000313" key="7">
    <source>
        <dbReference type="Proteomes" id="UP000015453"/>
    </source>
</evidence>
<organism evidence="6 7">
    <name type="scientific">Genlisea aurea</name>
    <dbReference type="NCBI Taxonomy" id="192259"/>
    <lineage>
        <taxon>Eukaryota</taxon>
        <taxon>Viridiplantae</taxon>
        <taxon>Streptophyta</taxon>
        <taxon>Embryophyta</taxon>
        <taxon>Tracheophyta</taxon>
        <taxon>Spermatophyta</taxon>
        <taxon>Magnoliopsida</taxon>
        <taxon>eudicotyledons</taxon>
        <taxon>Gunneridae</taxon>
        <taxon>Pentapetalae</taxon>
        <taxon>asterids</taxon>
        <taxon>lamiids</taxon>
        <taxon>Lamiales</taxon>
        <taxon>Lentibulariaceae</taxon>
        <taxon>Genlisea</taxon>
    </lineage>
</organism>
<dbReference type="InterPro" id="IPR013320">
    <property type="entry name" value="ConA-like_dom_sf"/>
</dbReference>
<protein>
    <recommendedName>
        <fullName evidence="5">GH16 domain-containing protein</fullName>
    </recommendedName>
</protein>
<evidence type="ECO:0000256" key="2">
    <source>
        <dbReference type="ARBA" id="ARBA00023295"/>
    </source>
</evidence>
<dbReference type="AlphaFoldDB" id="S8BZP6"/>
<dbReference type="SUPFAM" id="SSF49899">
    <property type="entry name" value="Concanavalin A-like lectins/glucanases"/>
    <property type="match status" value="1"/>
</dbReference>
<gene>
    <name evidence="6" type="ORF">M569_14732</name>
</gene>